<dbReference type="Proteomes" id="UP001595478">
    <property type="component" value="Unassembled WGS sequence"/>
</dbReference>
<proteinExistence type="predicted"/>
<dbReference type="RefSeq" id="WP_376920661.1">
    <property type="nucleotide sequence ID" value="NZ_JBHRSW010000028.1"/>
</dbReference>
<keyword evidence="2" id="KW-1185">Reference proteome</keyword>
<name>A0ABV7FUZ0_9ALTE</name>
<organism evidence="1 2">
    <name type="scientific">Agaribacter flavus</name>
    <dbReference type="NCBI Taxonomy" id="1902781"/>
    <lineage>
        <taxon>Bacteria</taxon>
        <taxon>Pseudomonadati</taxon>
        <taxon>Pseudomonadota</taxon>
        <taxon>Gammaproteobacteria</taxon>
        <taxon>Alteromonadales</taxon>
        <taxon>Alteromonadaceae</taxon>
        <taxon>Agaribacter</taxon>
    </lineage>
</organism>
<protein>
    <submittedName>
        <fullName evidence="1">Uncharacterized protein</fullName>
    </submittedName>
</protein>
<comment type="caution">
    <text evidence="1">The sequence shown here is derived from an EMBL/GenBank/DDBJ whole genome shotgun (WGS) entry which is preliminary data.</text>
</comment>
<evidence type="ECO:0000313" key="2">
    <source>
        <dbReference type="Proteomes" id="UP001595478"/>
    </source>
</evidence>
<dbReference type="EMBL" id="JBHRSW010000028">
    <property type="protein sequence ID" value="MFC3122530.1"/>
    <property type="molecule type" value="Genomic_DNA"/>
</dbReference>
<sequence>MENIEDEYVARIILYKLDFQEARDYLIKAKEVKDKFIRDGLIKIAIVTYAKPFLASTGIHKPIKKFRLNKEDVIPEEYFWLHEMFINYRGNFIGHSNFNTMKPVVPKEPERKGGMVAMVTHTTISYEHWFEIDPDFSDMPLLIDQAINLFTIAANKFLNKDI</sequence>
<reference evidence="2" key="1">
    <citation type="journal article" date="2019" name="Int. J. Syst. Evol. Microbiol.">
        <title>The Global Catalogue of Microorganisms (GCM) 10K type strain sequencing project: providing services to taxonomists for standard genome sequencing and annotation.</title>
        <authorList>
            <consortium name="The Broad Institute Genomics Platform"/>
            <consortium name="The Broad Institute Genome Sequencing Center for Infectious Disease"/>
            <person name="Wu L."/>
            <person name="Ma J."/>
        </authorList>
    </citation>
    <scope>NUCLEOTIDE SEQUENCE [LARGE SCALE GENOMIC DNA]</scope>
    <source>
        <strain evidence="2">KCTC 52473</strain>
    </source>
</reference>
<evidence type="ECO:0000313" key="1">
    <source>
        <dbReference type="EMBL" id="MFC3122530.1"/>
    </source>
</evidence>
<gene>
    <name evidence="1" type="ORF">ACFOHL_12970</name>
</gene>
<accession>A0ABV7FUZ0</accession>